<protein>
    <submittedName>
        <fullName evidence="2">Heterokaryon incompatibility protein-domain-containing protein</fullName>
    </submittedName>
</protein>
<keyword evidence="3" id="KW-1185">Reference proteome</keyword>
<evidence type="ECO:0000313" key="2">
    <source>
        <dbReference type="EMBL" id="KAE8155184.1"/>
    </source>
</evidence>
<dbReference type="PANTHER" id="PTHR33112:SF1">
    <property type="entry name" value="HETEROKARYON INCOMPATIBILITY DOMAIN-CONTAINING PROTEIN"/>
    <property type="match status" value="1"/>
</dbReference>
<dbReference type="OrthoDB" id="2958217at2759"/>
<organism evidence="2 3">
    <name type="scientific">Aspergillus avenaceus</name>
    <dbReference type="NCBI Taxonomy" id="36643"/>
    <lineage>
        <taxon>Eukaryota</taxon>
        <taxon>Fungi</taxon>
        <taxon>Dikarya</taxon>
        <taxon>Ascomycota</taxon>
        <taxon>Pezizomycotina</taxon>
        <taxon>Eurotiomycetes</taxon>
        <taxon>Eurotiomycetidae</taxon>
        <taxon>Eurotiales</taxon>
        <taxon>Aspergillaceae</taxon>
        <taxon>Aspergillus</taxon>
        <taxon>Aspergillus subgen. Circumdati</taxon>
    </lineage>
</organism>
<feature type="domain" description="Heterokaryon incompatibility" evidence="1">
    <location>
        <begin position="265"/>
        <end position="412"/>
    </location>
</feature>
<sequence length="846" mass="95750">MSICRSGSSRNYSGHSQRDSEAETCSLCTSFEGYYTLNYTGVHTDAEQLTRLRKLFFHSPCRRCVGSVDDSFCDFCRHWRIGHIIQCALHGRDSRIQTEVSQDVLLHILQFRVGTVRELHQQAQTCMSCYMILQGLSDEERKCSENNVIALIQTSQSFWVRFLSHFTLQVGIHNDHGPQIDFTTFRRHSYFSLAKKANCIERALIERSRPPELVKWANVSRCLSNCDSNHDDRCHPGPLPTQLPGFRVIDTQRQCVIIAPMSCKYAALSYVWGQNSGADLQATTSNIHELERENVLMENPSLPLTIRDAVTACVRLNIRYLWVDRVCILQDDLDTKAKQIDAMAHIYHHAYITLVALEGDGANHGLPGVTNRRDTVPRTYKFQDAYLARMHPSYAEIVEQSKWQSRGWTYQEAVLASRLLLFSATGVFFKCHHLTESYGEDLVPDEAGRFRDNDHSPHTAFSSLRTSYTGLVEFFSRRELSFPSDILRAFSGLLHWKYGSEHYCGLPFRHFSAAMLWQSEDGRYPAREAQPGDSFPTWSWCSVVNRITTIHDKQADEQVAVSLALWAIARTNDSGGWSLSVISNVASEGQESEPYWPRHWPSSRNRGDALTLLIAWRKGCFSTSTPTGFDVTASWTESLDQIVEQWPTLDHLNDFAHGLHNGVLPDEEQELKFPSEFIFRAAQHPGSLLVYTQSLRVQAPVSVVQCEGSNMEPVKLRIGTGTVVACLLPLATDRARLSEIYSKDPNTYLDVLALSIQHTSLDRINSLHANVDIPNDGDGNPLLWRFGPALVPEDYRHLGPGAPFALVINVMLVETQGGTYRRLGLGHTHLATWVQARPRFRTFILS</sequence>
<dbReference type="Proteomes" id="UP000325780">
    <property type="component" value="Unassembled WGS sequence"/>
</dbReference>
<evidence type="ECO:0000313" key="3">
    <source>
        <dbReference type="Proteomes" id="UP000325780"/>
    </source>
</evidence>
<dbReference type="PANTHER" id="PTHR33112">
    <property type="entry name" value="DOMAIN PROTEIN, PUTATIVE-RELATED"/>
    <property type="match status" value="1"/>
</dbReference>
<reference evidence="2 3" key="1">
    <citation type="submission" date="2019-04" db="EMBL/GenBank/DDBJ databases">
        <title>Friends and foes A comparative genomics study of 23 Aspergillus species from section Flavi.</title>
        <authorList>
            <consortium name="DOE Joint Genome Institute"/>
            <person name="Kjaerbolling I."/>
            <person name="Vesth T."/>
            <person name="Frisvad J.C."/>
            <person name="Nybo J.L."/>
            <person name="Theobald S."/>
            <person name="Kildgaard S."/>
            <person name="Isbrandt T."/>
            <person name="Kuo A."/>
            <person name="Sato A."/>
            <person name="Lyhne E.K."/>
            <person name="Kogle M.E."/>
            <person name="Wiebenga A."/>
            <person name="Kun R.S."/>
            <person name="Lubbers R.J."/>
            <person name="Makela M.R."/>
            <person name="Barry K."/>
            <person name="Chovatia M."/>
            <person name="Clum A."/>
            <person name="Daum C."/>
            <person name="Haridas S."/>
            <person name="He G."/>
            <person name="LaButti K."/>
            <person name="Lipzen A."/>
            <person name="Mondo S."/>
            <person name="Riley R."/>
            <person name="Salamov A."/>
            <person name="Simmons B.A."/>
            <person name="Magnuson J.K."/>
            <person name="Henrissat B."/>
            <person name="Mortensen U.H."/>
            <person name="Larsen T.O."/>
            <person name="Devries R.P."/>
            <person name="Grigoriev I.V."/>
            <person name="Machida M."/>
            <person name="Baker S.E."/>
            <person name="Andersen M.R."/>
        </authorList>
    </citation>
    <scope>NUCLEOTIDE SEQUENCE [LARGE SCALE GENOMIC DNA]</scope>
    <source>
        <strain evidence="2 3">IBT 18842</strain>
    </source>
</reference>
<accession>A0A5N6U989</accession>
<dbReference type="EMBL" id="ML742024">
    <property type="protein sequence ID" value="KAE8155184.1"/>
    <property type="molecule type" value="Genomic_DNA"/>
</dbReference>
<dbReference type="InterPro" id="IPR010730">
    <property type="entry name" value="HET"/>
</dbReference>
<proteinExistence type="predicted"/>
<gene>
    <name evidence="2" type="ORF">BDV25DRAFT_135231</name>
</gene>
<name>A0A5N6U989_ASPAV</name>
<dbReference type="AlphaFoldDB" id="A0A5N6U989"/>
<dbReference type="Pfam" id="PF06985">
    <property type="entry name" value="HET"/>
    <property type="match status" value="1"/>
</dbReference>
<evidence type="ECO:0000259" key="1">
    <source>
        <dbReference type="Pfam" id="PF06985"/>
    </source>
</evidence>